<sequence>MVFVPQMKLGTSCMLAMESSVGFAVVVDKTNCSSRLFFPSIKDSYSSSSSALNPSGESSFRSRIKMGCGSSCCWEEEITRSLKLERRSGRRRKTRRLGSSSSGILISDIQRSYIGAAHVRFHLKNELGFEYVPSEEEEEEKKKLLHGDENPLRNVEEEMMGQCSQLQFAGWDDGNGISMGGGGGGGGGDGDGVDGGFSFSDGPGHSCAASLAGIFIFSSRNRRKIRQGWATVVAIAGALLVFMEQDAAIALTGTSSTLETEKGANPETNTLTGIWEVKGGRWRHFKADSQRDTFVLDSIKNNEDEAMSYEKTLTDNHNREMKEGEEIETHRHKGFEKGLKTVMVRFIELGKRIMLPEGYPGSVTSDYMEYTLWRMGQIIASQISGVLTTQALLYAVGLGKGAIPTAAAVNWVLRDGIGYLSKIVLSKYGRHFDVHPKGWRLISDVLEDMSYGLELLTPTFPHLFVYLAAAAGAGRSASGLIQAATRSCFNAGMAAQRNFAEVIAKGEAQGMVSKSVGIALGIALSGYVGSSGAPLVFAFGAVTAFHIFCNLKSYQAVQLRTLNPYRASLILTEYFKSGRVPSVREVNGEEPIFPKVAFCNFRLRGSQGQGTSLSEQTKEVATSIEHNLELGARFDHLVHTCEEVDAVLDVYSKEHYLLAKNGDKLIVVLRQGATPQDMLRAMVQALYLNHLESSEIAVRSNIVGDCSEGGLLRVSHTYMDNQFEKIRQDLRATGWIMEGLIARPATNRLLDVSLPE</sequence>
<name>A0ABP0TRR6_9BRYO</name>
<comment type="similarity">
    <text evidence="1">Belongs to the RUS1 family.</text>
</comment>
<protein>
    <recommendedName>
        <fullName evidence="6">Protein root UVB sensitive 1, chloroplastic</fullName>
    </recommendedName>
</protein>
<dbReference type="InterPro" id="IPR006968">
    <property type="entry name" value="RUS_fam"/>
</dbReference>
<dbReference type="PANTHER" id="PTHR12770:SF22">
    <property type="entry name" value="PROTEIN ROOT UVB SENSITIVE 1, CHLOROPLASTIC"/>
    <property type="match status" value="1"/>
</dbReference>
<proteinExistence type="inferred from homology"/>
<evidence type="ECO:0000313" key="4">
    <source>
        <dbReference type="EMBL" id="CAK9203406.1"/>
    </source>
</evidence>
<dbReference type="Pfam" id="PF24160">
    <property type="entry name" value="UVB_sens_C"/>
    <property type="match status" value="1"/>
</dbReference>
<reference evidence="4" key="1">
    <citation type="submission" date="2024-02" db="EMBL/GenBank/DDBJ databases">
        <authorList>
            <consortium name="ELIXIR-Norway"/>
            <consortium name="Elixir Norway"/>
        </authorList>
    </citation>
    <scope>NUCLEOTIDE SEQUENCE</scope>
</reference>
<accession>A0ABP0TRR6</accession>
<keyword evidence="5" id="KW-1185">Reference proteome</keyword>
<dbReference type="InterPro" id="IPR054549">
    <property type="entry name" value="UVB_sens_RUS_dom"/>
</dbReference>
<dbReference type="Pfam" id="PF04884">
    <property type="entry name" value="UVB_sens_prot"/>
    <property type="match status" value="1"/>
</dbReference>
<dbReference type="EMBL" id="OZ019906">
    <property type="protein sequence ID" value="CAK9203406.1"/>
    <property type="molecule type" value="Genomic_DNA"/>
</dbReference>
<evidence type="ECO:0000256" key="1">
    <source>
        <dbReference type="ARBA" id="ARBA00007558"/>
    </source>
</evidence>
<dbReference type="InterPro" id="IPR055412">
    <property type="entry name" value="UVB_sens_C"/>
</dbReference>
<gene>
    <name evidence="4" type="ORF">CSSPTR1EN2_LOCUS6870</name>
</gene>
<evidence type="ECO:0008006" key="6">
    <source>
        <dbReference type="Google" id="ProtNLM"/>
    </source>
</evidence>
<evidence type="ECO:0000259" key="2">
    <source>
        <dbReference type="Pfam" id="PF04884"/>
    </source>
</evidence>
<feature type="domain" description="Protein root UVB sensitive/RUS" evidence="2">
    <location>
        <begin position="347"/>
        <end position="577"/>
    </location>
</feature>
<dbReference type="Proteomes" id="UP001497512">
    <property type="component" value="Chromosome 14"/>
</dbReference>
<evidence type="ECO:0000259" key="3">
    <source>
        <dbReference type="Pfam" id="PF24160"/>
    </source>
</evidence>
<organism evidence="4 5">
    <name type="scientific">Sphagnum troendelagicum</name>
    <dbReference type="NCBI Taxonomy" id="128251"/>
    <lineage>
        <taxon>Eukaryota</taxon>
        <taxon>Viridiplantae</taxon>
        <taxon>Streptophyta</taxon>
        <taxon>Embryophyta</taxon>
        <taxon>Bryophyta</taxon>
        <taxon>Sphagnophytina</taxon>
        <taxon>Sphagnopsida</taxon>
        <taxon>Sphagnales</taxon>
        <taxon>Sphagnaceae</taxon>
        <taxon>Sphagnum</taxon>
    </lineage>
</organism>
<feature type="domain" description="Root UVB sensitive protein C-terminal" evidence="3">
    <location>
        <begin position="626"/>
        <end position="737"/>
    </location>
</feature>
<dbReference type="PANTHER" id="PTHR12770">
    <property type="entry name" value="RUS1 FAMILY PROTEIN C16ORF58"/>
    <property type="match status" value="1"/>
</dbReference>
<evidence type="ECO:0000313" key="5">
    <source>
        <dbReference type="Proteomes" id="UP001497512"/>
    </source>
</evidence>